<protein>
    <submittedName>
        <fullName evidence="1">Uncharacterized protein</fullName>
    </submittedName>
</protein>
<dbReference type="Gene3D" id="3.90.176.10">
    <property type="entry name" value="Toxin ADP-ribosyltransferase, Chain A, domain 1"/>
    <property type="match status" value="1"/>
</dbReference>
<dbReference type="EMBL" id="CAJNOQ010019216">
    <property type="protein sequence ID" value="CAF1445584.1"/>
    <property type="molecule type" value="Genomic_DNA"/>
</dbReference>
<dbReference type="Proteomes" id="UP000681722">
    <property type="component" value="Unassembled WGS sequence"/>
</dbReference>
<dbReference type="PROSITE" id="PS51996">
    <property type="entry name" value="TR_MART"/>
    <property type="match status" value="1"/>
</dbReference>
<dbReference type="EMBL" id="CAJOBC010084658">
    <property type="protein sequence ID" value="CAF4320306.1"/>
    <property type="molecule type" value="Genomic_DNA"/>
</dbReference>
<sequence length="313" mass="36996">MSSTFLMKDRQVDSIFIFSHSDLDRPDESVRLRYVKVIDIYTEIHLLREAIRKDINRIEKSLAEFSFYQKEKSFTDLTAESGSFLFFQLCKSALFSMEKTDESKQEMLSECRLYYHGIKEELDNIEEFNTKYKAEKAIYWYTKECFLYKLVNRAFRKENIPLLYTLRFYITDLSNALEMKFKKWKSKEENARSILKVYRGLKLTTDERSNIQKNIGNLISSNGYWSTTPMRNKALDFAKNSKRPNAQAVLLEITMDVNLVEKTILVDIADESEFEEEKEVLFDLAKPLYRAIRRDKVPCGGLTWRLDLIPIEI</sequence>
<evidence type="ECO:0000313" key="3">
    <source>
        <dbReference type="Proteomes" id="UP000663829"/>
    </source>
</evidence>
<reference evidence="1" key="1">
    <citation type="submission" date="2021-02" db="EMBL/GenBank/DDBJ databases">
        <authorList>
            <person name="Nowell W R."/>
        </authorList>
    </citation>
    <scope>NUCLEOTIDE SEQUENCE</scope>
</reference>
<evidence type="ECO:0000313" key="2">
    <source>
        <dbReference type="EMBL" id="CAF4320306.1"/>
    </source>
</evidence>
<name>A0A815P8H6_9BILA</name>
<gene>
    <name evidence="1" type="ORF">GPM918_LOCUS34532</name>
    <name evidence="2" type="ORF">SRO942_LOCUS35230</name>
</gene>
<dbReference type="OrthoDB" id="10049799at2759"/>
<accession>A0A815P8H6</accession>
<dbReference type="SUPFAM" id="SSF56399">
    <property type="entry name" value="ADP-ribosylation"/>
    <property type="match status" value="1"/>
</dbReference>
<evidence type="ECO:0000313" key="1">
    <source>
        <dbReference type="EMBL" id="CAF1445584.1"/>
    </source>
</evidence>
<proteinExistence type="predicted"/>
<keyword evidence="3" id="KW-1185">Reference proteome</keyword>
<organism evidence="1 3">
    <name type="scientific">Didymodactylos carnosus</name>
    <dbReference type="NCBI Taxonomy" id="1234261"/>
    <lineage>
        <taxon>Eukaryota</taxon>
        <taxon>Metazoa</taxon>
        <taxon>Spiralia</taxon>
        <taxon>Gnathifera</taxon>
        <taxon>Rotifera</taxon>
        <taxon>Eurotatoria</taxon>
        <taxon>Bdelloidea</taxon>
        <taxon>Philodinida</taxon>
        <taxon>Philodinidae</taxon>
        <taxon>Didymodactylos</taxon>
    </lineage>
</organism>
<comment type="caution">
    <text evidence="1">The sequence shown here is derived from an EMBL/GenBank/DDBJ whole genome shotgun (WGS) entry which is preliminary data.</text>
</comment>
<dbReference type="Proteomes" id="UP000663829">
    <property type="component" value="Unassembled WGS sequence"/>
</dbReference>
<dbReference type="AlphaFoldDB" id="A0A815P8H6"/>